<name>A0A7W9SUI0_ARMRO</name>
<dbReference type="Pfam" id="PF13424">
    <property type="entry name" value="TPR_12"/>
    <property type="match status" value="2"/>
</dbReference>
<organism evidence="2 3">
    <name type="scientific">Armatimonas rosea</name>
    <dbReference type="NCBI Taxonomy" id="685828"/>
    <lineage>
        <taxon>Bacteria</taxon>
        <taxon>Bacillati</taxon>
        <taxon>Armatimonadota</taxon>
        <taxon>Armatimonadia</taxon>
        <taxon>Armatimonadales</taxon>
        <taxon>Armatimonadaceae</taxon>
        <taxon>Armatimonas</taxon>
    </lineage>
</organism>
<dbReference type="PROSITE" id="PS50125">
    <property type="entry name" value="GUANYLATE_CYCLASE_2"/>
    <property type="match status" value="1"/>
</dbReference>
<dbReference type="InterPro" id="IPR019734">
    <property type="entry name" value="TPR_rpt"/>
</dbReference>
<dbReference type="CDD" id="cd07302">
    <property type="entry name" value="CHD"/>
    <property type="match status" value="1"/>
</dbReference>
<evidence type="ECO:0000259" key="1">
    <source>
        <dbReference type="PROSITE" id="PS50125"/>
    </source>
</evidence>
<evidence type="ECO:0000313" key="2">
    <source>
        <dbReference type="EMBL" id="MBB6052911.1"/>
    </source>
</evidence>
<dbReference type="InterPro" id="IPR029787">
    <property type="entry name" value="Nucleotide_cyclase"/>
</dbReference>
<dbReference type="Proteomes" id="UP000520814">
    <property type="component" value="Unassembled WGS sequence"/>
</dbReference>
<gene>
    <name evidence="2" type="ORF">HNQ39_004743</name>
</gene>
<dbReference type="AlphaFoldDB" id="A0A7W9SUI0"/>
<dbReference type="InterPro" id="IPR001054">
    <property type="entry name" value="A/G_cyclase"/>
</dbReference>
<dbReference type="Gene3D" id="3.40.50.300">
    <property type="entry name" value="P-loop containing nucleotide triphosphate hydrolases"/>
    <property type="match status" value="1"/>
</dbReference>
<accession>A0A7W9SUI0</accession>
<dbReference type="SMART" id="SM00028">
    <property type="entry name" value="TPR"/>
    <property type="match status" value="4"/>
</dbReference>
<dbReference type="PANTHER" id="PTHR47691">
    <property type="entry name" value="REGULATOR-RELATED"/>
    <property type="match status" value="1"/>
</dbReference>
<keyword evidence="3" id="KW-1185">Reference proteome</keyword>
<dbReference type="EMBL" id="JACHGW010000005">
    <property type="protein sequence ID" value="MBB6052911.1"/>
    <property type="molecule type" value="Genomic_DNA"/>
</dbReference>
<feature type="domain" description="Guanylate cyclase" evidence="1">
    <location>
        <begin position="13"/>
        <end position="122"/>
    </location>
</feature>
<sequence>MARELDPKLVTVTFLCTDIVGSTRLWQENGALMRERLAWHDARVHELSARYQGDVFKARGDGFFIAFPTALAARDMAVALQQALFQEFGEAFAIRTVLSTGEAQYRDGDYFGLALSRAARVLELSHGMQLVLTETTARLIEEAEPAAATQLKDLGTQQLRSLERPERLYQFVAQGLPTDFPPLASASLPPHNLPRTLTTFIGREKECAEVERLLSQTRLLTVLGAGGNGKTRLSLRVGDELLMEYPGGVWFVDLAPVADEALLPRAVAAALRVREDARADLLETLLAHLAPRKLLLILDNCEHVVAAATRFTEQVLAHCPAVTVLATSREALELFGEVAWPLPGLALPPETLTQPARLLRYEAIQLFVERATATSPNFRLTTANGASVARICRRLDGIPLALELAAAWMSALSLEQIEKRLEDRFRFLTRGSRTALPRQQTLRGALDWSHNLLTDEERILWRRLSVFAGGFTLESLEAVCSDDTLPDYAVLDALFGLVRKSLLLRDSDSDERYRILETVREYGLEKLQEADELSTFRLRHLEHFTALAEEAEPHLRGPEQKAWLDRLETEHPNLRAALAKPQNGELSLRLAKSILWFWLIREYLVEGHNRLTELLTAFPDAPPLLRAHALRSRGSLAMNLHRLPEAKADMEQALELFAAEKDAAEVAVMQGNLGTLASDEHDYDKAHLYLEQSLSYYRLHPHPQRLVSILFNLGTVQMRAGHLDDAEAILRENLVLSHQLKDGLTELYTLNNLGIIALECGRSSEALALLCQALELRIDIEGETGLGMVTNLLYLLFCLNQIQAPSATLARCIGKLETIRSQQNTPIALSEDDRYNRIQESVQQNLAEHYHVNVVEGTLLPLQGLVKHFKEYLL</sequence>
<dbReference type="SUPFAM" id="SSF48452">
    <property type="entry name" value="TPR-like"/>
    <property type="match status" value="1"/>
</dbReference>
<dbReference type="Gene3D" id="3.30.70.1230">
    <property type="entry name" value="Nucleotide cyclase"/>
    <property type="match status" value="1"/>
</dbReference>
<dbReference type="RefSeq" id="WP_184202697.1">
    <property type="nucleotide sequence ID" value="NZ_JACHGW010000005.1"/>
</dbReference>
<dbReference type="InterPro" id="IPR027417">
    <property type="entry name" value="P-loop_NTPase"/>
</dbReference>
<evidence type="ECO:0000313" key="3">
    <source>
        <dbReference type="Proteomes" id="UP000520814"/>
    </source>
</evidence>
<dbReference type="PANTHER" id="PTHR47691:SF3">
    <property type="entry name" value="HTH-TYPE TRANSCRIPTIONAL REGULATOR RV0890C-RELATED"/>
    <property type="match status" value="1"/>
</dbReference>
<reference evidence="2 3" key="1">
    <citation type="submission" date="2020-08" db="EMBL/GenBank/DDBJ databases">
        <title>Genomic Encyclopedia of Type Strains, Phase IV (KMG-IV): sequencing the most valuable type-strain genomes for metagenomic binning, comparative biology and taxonomic classification.</title>
        <authorList>
            <person name="Goeker M."/>
        </authorList>
    </citation>
    <scope>NUCLEOTIDE SEQUENCE [LARGE SCALE GENOMIC DNA]</scope>
    <source>
        <strain evidence="2 3">DSM 23562</strain>
    </source>
</reference>
<proteinExistence type="predicted"/>
<dbReference type="GO" id="GO:0009190">
    <property type="term" value="P:cyclic nucleotide biosynthetic process"/>
    <property type="evidence" value="ECO:0007669"/>
    <property type="project" value="InterPro"/>
</dbReference>
<dbReference type="Gene3D" id="1.25.40.10">
    <property type="entry name" value="Tetratricopeptide repeat domain"/>
    <property type="match status" value="1"/>
</dbReference>
<dbReference type="SUPFAM" id="SSF52540">
    <property type="entry name" value="P-loop containing nucleoside triphosphate hydrolases"/>
    <property type="match status" value="1"/>
</dbReference>
<protein>
    <submittedName>
        <fullName evidence="2">Putative ATPase/class 3 adenylate cyclase/Flp pilus assembly protein TadD</fullName>
    </submittedName>
</protein>
<dbReference type="PRINTS" id="PR00364">
    <property type="entry name" value="DISEASERSIST"/>
</dbReference>
<dbReference type="GO" id="GO:0035556">
    <property type="term" value="P:intracellular signal transduction"/>
    <property type="evidence" value="ECO:0007669"/>
    <property type="project" value="InterPro"/>
</dbReference>
<dbReference type="InterPro" id="IPR058852">
    <property type="entry name" value="HTH_77"/>
</dbReference>
<dbReference type="SUPFAM" id="SSF55073">
    <property type="entry name" value="Nucleotide cyclase"/>
    <property type="match status" value="1"/>
</dbReference>
<comment type="caution">
    <text evidence="2">The sequence shown here is derived from an EMBL/GenBank/DDBJ whole genome shotgun (WGS) entry which is preliminary data.</text>
</comment>
<dbReference type="Pfam" id="PF25872">
    <property type="entry name" value="HTH_77"/>
    <property type="match status" value="1"/>
</dbReference>
<dbReference type="GO" id="GO:0004016">
    <property type="term" value="F:adenylate cyclase activity"/>
    <property type="evidence" value="ECO:0007669"/>
    <property type="project" value="UniProtKB-ARBA"/>
</dbReference>
<dbReference type="InterPro" id="IPR011990">
    <property type="entry name" value="TPR-like_helical_dom_sf"/>
</dbReference>